<dbReference type="InterPro" id="IPR015590">
    <property type="entry name" value="Aldehyde_DH_dom"/>
</dbReference>
<dbReference type="EMBL" id="QKWJ01000040">
    <property type="protein sequence ID" value="RDK07503.1"/>
    <property type="molecule type" value="Genomic_DNA"/>
</dbReference>
<evidence type="ECO:0000259" key="4">
    <source>
        <dbReference type="Pfam" id="PF00171"/>
    </source>
</evidence>
<evidence type="ECO:0000256" key="1">
    <source>
        <dbReference type="ARBA" id="ARBA00009986"/>
    </source>
</evidence>
<dbReference type="Pfam" id="PF00171">
    <property type="entry name" value="Aldedh"/>
    <property type="match status" value="1"/>
</dbReference>
<dbReference type="PROSITE" id="PS00070">
    <property type="entry name" value="ALDEHYDE_DEHYDR_CYS"/>
    <property type="match status" value="1"/>
</dbReference>
<comment type="similarity">
    <text evidence="1">Belongs to the aldehyde dehydrogenase family.</text>
</comment>
<dbReference type="InterPro" id="IPR016160">
    <property type="entry name" value="Ald_DH_CS_CYS"/>
</dbReference>
<feature type="domain" description="Aldehyde dehydrogenase" evidence="4">
    <location>
        <begin position="3"/>
        <end position="457"/>
    </location>
</feature>
<dbReference type="PANTHER" id="PTHR43217:SF1">
    <property type="entry name" value="SUCCINATE SEMIALDEHYDE DEHYDROGENASE [NAD(P)+] SAD"/>
    <property type="match status" value="1"/>
</dbReference>
<dbReference type="AlphaFoldDB" id="A0A370NPQ4"/>
<dbReference type="InterPro" id="IPR047110">
    <property type="entry name" value="GABD/Sad-like"/>
</dbReference>
<name>A0A370NPQ4_9BURK</name>
<dbReference type="InterPro" id="IPR016161">
    <property type="entry name" value="Ald_DH/histidinol_DH"/>
</dbReference>
<evidence type="ECO:0000256" key="2">
    <source>
        <dbReference type="ARBA" id="ARBA00022857"/>
    </source>
</evidence>
<dbReference type="GO" id="GO:0004777">
    <property type="term" value="F:succinate-semialdehyde dehydrogenase (NAD+) activity"/>
    <property type="evidence" value="ECO:0007669"/>
    <property type="project" value="TreeGrafter"/>
</dbReference>
<dbReference type="SUPFAM" id="SSF53720">
    <property type="entry name" value="ALDH-like"/>
    <property type="match status" value="1"/>
</dbReference>
<proteinExistence type="inferred from homology"/>
<dbReference type="FunFam" id="3.40.605.10:FF:000012">
    <property type="entry name" value="NAD-dependent succinate-semialdehyde dehydrogenase"/>
    <property type="match status" value="1"/>
</dbReference>
<keyword evidence="2" id="KW-0521">NADP</keyword>
<dbReference type="Gene3D" id="3.40.309.10">
    <property type="entry name" value="Aldehyde Dehydrogenase, Chain A, domain 2"/>
    <property type="match status" value="1"/>
</dbReference>
<keyword evidence="6" id="KW-1185">Reference proteome</keyword>
<dbReference type="RefSeq" id="WP_115214166.1">
    <property type="nucleotide sequence ID" value="NZ_QKWJ01000040.1"/>
</dbReference>
<evidence type="ECO:0000256" key="3">
    <source>
        <dbReference type="ARBA" id="ARBA00023002"/>
    </source>
</evidence>
<comment type="caution">
    <text evidence="5">The sequence shown here is derived from an EMBL/GenBank/DDBJ whole genome shotgun (WGS) entry which is preliminary data.</text>
</comment>
<protein>
    <submittedName>
        <fullName evidence="5">NADP-dependent succinic semialdehyde dehydrogenase</fullName>
    </submittedName>
</protein>
<dbReference type="PANTHER" id="PTHR43217">
    <property type="entry name" value="SUCCINATE SEMIALDEHYDE DEHYDROGENASE [NAD(P)+] SAD"/>
    <property type="match status" value="1"/>
</dbReference>
<dbReference type="InterPro" id="IPR016163">
    <property type="entry name" value="Ald_DH_C"/>
</dbReference>
<dbReference type="Gene3D" id="3.40.605.10">
    <property type="entry name" value="Aldehyde Dehydrogenase, Chain A, domain 1"/>
    <property type="match status" value="1"/>
</dbReference>
<reference evidence="6" key="1">
    <citation type="submission" date="2018-06" db="EMBL/GenBank/DDBJ databases">
        <authorList>
            <person name="Feng T."/>
            <person name="Jeon C.O."/>
        </authorList>
    </citation>
    <scope>NUCLEOTIDE SEQUENCE [LARGE SCALE GENOMIC DNA]</scope>
    <source>
        <strain evidence="6">S23</strain>
    </source>
</reference>
<evidence type="ECO:0000313" key="6">
    <source>
        <dbReference type="Proteomes" id="UP000255165"/>
    </source>
</evidence>
<gene>
    <name evidence="5" type="ORF">DN412_25715</name>
</gene>
<accession>A0A370NPQ4</accession>
<dbReference type="InterPro" id="IPR016162">
    <property type="entry name" value="Ald_DH_N"/>
</dbReference>
<sequence>MTTTITTVNPFNGVPLQTYEAWSAQQIEAAVAAGHAAATAWGCQPLAARVEAVRRLAAELRNQRDKFAALITAEMGKVLGEAAGEIEKSAVTALYYADNAEKILADEKVSIDGVDAWVGYEPIGLVLAVMPWNFPVWQVMRFAIPAIAAGNGVLLKHSPNVTGCALALEQLFLDAGLPEHLVTAMVIAESEVPQTIDRLIADDRIAAVTLTGSNRAGAAVGAAAGRASKKSVLELGGSDAFIVLDDADLPTAVAAALKARYHNAGQSCVCAKRFIVSEAIAEAFTERFVEGARALVVGDPAVPATQMGPLARGDLRDALDRQVRQSLEAGAVLLAGGKPVDGAGSFFYEATVLGGVKPGMAAFDEETFGPLAAIAVAKDDADAARLANATPFGLSVSIWSASTERALKVARNVTSGAAFINAVTASDARIPFGGTKKSGYGRELAAAGIREFTNARTFWSVAQK</sequence>
<evidence type="ECO:0000313" key="5">
    <source>
        <dbReference type="EMBL" id="RDK07503.1"/>
    </source>
</evidence>
<organism evidence="5 6">
    <name type="scientific">Cupriavidus lacunae</name>
    <dbReference type="NCBI Taxonomy" id="2666307"/>
    <lineage>
        <taxon>Bacteria</taxon>
        <taxon>Pseudomonadati</taxon>
        <taxon>Pseudomonadota</taxon>
        <taxon>Betaproteobacteria</taxon>
        <taxon>Burkholderiales</taxon>
        <taxon>Burkholderiaceae</taxon>
        <taxon>Cupriavidus</taxon>
    </lineage>
</organism>
<keyword evidence="3" id="KW-0560">Oxidoreductase</keyword>
<dbReference type="Proteomes" id="UP000255165">
    <property type="component" value="Unassembled WGS sequence"/>
</dbReference>